<evidence type="ECO:0000313" key="1">
    <source>
        <dbReference type="EMBL" id="KAJ2975230.1"/>
    </source>
</evidence>
<keyword evidence="2" id="KW-1185">Reference proteome</keyword>
<evidence type="ECO:0000313" key="2">
    <source>
        <dbReference type="Proteomes" id="UP001143910"/>
    </source>
</evidence>
<gene>
    <name evidence="1" type="ORF">NQ176_g5635</name>
</gene>
<protein>
    <submittedName>
        <fullName evidence="1">Uncharacterized protein</fullName>
    </submittedName>
</protein>
<proteinExistence type="predicted"/>
<comment type="caution">
    <text evidence="1">The sequence shown here is derived from an EMBL/GenBank/DDBJ whole genome shotgun (WGS) entry which is preliminary data.</text>
</comment>
<sequence>MGFLAWMWELDYSVRDLSVPYPMTDLVSQALTLFLPGVYGNIRSYKELFPELLKGPRGLTNVSTSILQFGLPKPSYPDLASFNYAPRAWIERTANVTFFRRHENGGHFPAFTQPDQWLIDMHDIFAKAK</sequence>
<dbReference type="Proteomes" id="UP001143910">
    <property type="component" value="Unassembled WGS sequence"/>
</dbReference>
<accession>A0ACC1N7G2</accession>
<dbReference type="EMBL" id="JANJQO010000733">
    <property type="protein sequence ID" value="KAJ2975230.1"/>
    <property type="molecule type" value="Genomic_DNA"/>
</dbReference>
<organism evidence="1 2">
    <name type="scientific">Zarea fungicola</name>
    <dbReference type="NCBI Taxonomy" id="93591"/>
    <lineage>
        <taxon>Eukaryota</taxon>
        <taxon>Fungi</taxon>
        <taxon>Dikarya</taxon>
        <taxon>Ascomycota</taxon>
        <taxon>Pezizomycotina</taxon>
        <taxon>Sordariomycetes</taxon>
        <taxon>Hypocreomycetidae</taxon>
        <taxon>Hypocreales</taxon>
        <taxon>Cordycipitaceae</taxon>
        <taxon>Zarea</taxon>
    </lineage>
</organism>
<reference evidence="1" key="1">
    <citation type="submission" date="2022-08" db="EMBL/GenBank/DDBJ databases">
        <title>Genome Sequence of Lecanicillium fungicola.</title>
        <authorList>
            <person name="Buettner E."/>
        </authorList>
    </citation>
    <scope>NUCLEOTIDE SEQUENCE</scope>
    <source>
        <strain evidence="1">Babe33</strain>
    </source>
</reference>
<name>A0ACC1N7G2_9HYPO</name>